<dbReference type="Gene3D" id="1.10.630.10">
    <property type="entry name" value="Cytochrome P450"/>
    <property type="match status" value="1"/>
</dbReference>
<dbReference type="EnsemblMetazoa" id="MESCA000231-RA">
    <property type="protein sequence ID" value="MESCA000231-PA"/>
    <property type="gene ID" value="MESCA000231"/>
</dbReference>
<name>T1GAH4_MEGSC</name>
<evidence type="ECO:0000256" key="2">
    <source>
        <dbReference type="ARBA" id="ARBA00010617"/>
    </source>
</evidence>
<dbReference type="HOGENOM" id="CLU_001570_5_7_1"/>
<evidence type="ECO:0008006" key="13">
    <source>
        <dbReference type="Google" id="ProtNLM"/>
    </source>
</evidence>
<dbReference type="Proteomes" id="UP000015102">
    <property type="component" value="Unassembled WGS sequence"/>
</dbReference>
<organism evidence="11 12">
    <name type="scientific">Megaselia scalaris</name>
    <name type="common">Humpbacked fly</name>
    <name type="synonym">Phora scalaris</name>
    <dbReference type="NCBI Taxonomy" id="36166"/>
    <lineage>
        <taxon>Eukaryota</taxon>
        <taxon>Metazoa</taxon>
        <taxon>Ecdysozoa</taxon>
        <taxon>Arthropoda</taxon>
        <taxon>Hexapoda</taxon>
        <taxon>Insecta</taxon>
        <taxon>Pterygota</taxon>
        <taxon>Neoptera</taxon>
        <taxon>Endopterygota</taxon>
        <taxon>Diptera</taxon>
        <taxon>Brachycera</taxon>
        <taxon>Muscomorpha</taxon>
        <taxon>Platypezoidea</taxon>
        <taxon>Phoridae</taxon>
        <taxon>Megaseliini</taxon>
        <taxon>Megaselia</taxon>
    </lineage>
</organism>
<dbReference type="InterPro" id="IPR002401">
    <property type="entry name" value="Cyt_P450_E_grp-I"/>
</dbReference>
<dbReference type="PRINTS" id="PR00385">
    <property type="entry name" value="P450"/>
</dbReference>
<dbReference type="OMA" id="IAMMELE"/>
<keyword evidence="6 8" id="KW-0408">Iron</keyword>
<evidence type="ECO:0000256" key="7">
    <source>
        <dbReference type="ARBA" id="ARBA00023033"/>
    </source>
</evidence>
<dbReference type="GO" id="GO:0005506">
    <property type="term" value="F:iron ion binding"/>
    <property type="evidence" value="ECO:0007669"/>
    <property type="project" value="InterPro"/>
</dbReference>
<evidence type="ECO:0000256" key="5">
    <source>
        <dbReference type="ARBA" id="ARBA00023002"/>
    </source>
</evidence>
<proteinExistence type="inferred from homology"/>
<comment type="cofactor">
    <cofactor evidence="1 8">
        <name>heme</name>
        <dbReference type="ChEBI" id="CHEBI:30413"/>
    </cofactor>
</comment>
<evidence type="ECO:0000256" key="9">
    <source>
        <dbReference type="RuleBase" id="RU000461"/>
    </source>
</evidence>
<evidence type="ECO:0000256" key="4">
    <source>
        <dbReference type="ARBA" id="ARBA00022723"/>
    </source>
</evidence>
<comment type="similarity">
    <text evidence="2 9">Belongs to the cytochrome P450 family.</text>
</comment>
<dbReference type="SUPFAM" id="SSF48264">
    <property type="entry name" value="Cytochrome P450"/>
    <property type="match status" value="1"/>
</dbReference>
<dbReference type="InterPro" id="IPR036396">
    <property type="entry name" value="Cyt_P450_sf"/>
</dbReference>
<evidence type="ECO:0000256" key="3">
    <source>
        <dbReference type="ARBA" id="ARBA00022617"/>
    </source>
</evidence>
<keyword evidence="7 9" id="KW-0503">Monooxygenase</keyword>
<dbReference type="PROSITE" id="PS00086">
    <property type="entry name" value="CYTOCHROME_P450"/>
    <property type="match status" value="1"/>
</dbReference>
<evidence type="ECO:0000313" key="12">
    <source>
        <dbReference type="Proteomes" id="UP000015102"/>
    </source>
</evidence>
<dbReference type="GO" id="GO:0016705">
    <property type="term" value="F:oxidoreductase activity, acting on paired donors, with incorporation or reduction of molecular oxygen"/>
    <property type="evidence" value="ECO:0007669"/>
    <property type="project" value="InterPro"/>
</dbReference>
<evidence type="ECO:0000256" key="1">
    <source>
        <dbReference type="ARBA" id="ARBA00001971"/>
    </source>
</evidence>
<dbReference type="InterPro" id="IPR050479">
    <property type="entry name" value="CYP11_CYP27_families"/>
</dbReference>
<feature type="binding site" description="axial binding residue" evidence="8">
    <location>
        <position position="135"/>
    </location>
    <ligand>
        <name>heme</name>
        <dbReference type="ChEBI" id="CHEBI:30413"/>
    </ligand>
    <ligandPart>
        <name>Fe</name>
        <dbReference type="ChEBI" id="CHEBI:18248"/>
    </ligandPart>
</feature>
<dbReference type="InterPro" id="IPR001128">
    <property type="entry name" value="Cyt_P450"/>
</dbReference>
<dbReference type="GO" id="GO:0020037">
    <property type="term" value="F:heme binding"/>
    <property type="evidence" value="ECO:0007669"/>
    <property type="project" value="InterPro"/>
</dbReference>
<evidence type="ECO:0000313" key="11">
    <source>
        <dbReference type="EnsemblMetazoa" id="MESCA000231-PA"/>
    </source>
</evidence>
<keyword evidence="12" id="KW-1185">Reference proteome</keyword>
<sequence length="179" mass="20630">MFQTSSALVGILLNLSTALDKQEILRSEILKIEGPITSDKMKSLPYLRACIKESLRLYPVAPVNSRTTTQAIEIGDYEIPKNTDIIMPMISLMRDENYFRNSNEFIPERWLRGDEMCDSKEPFVYLPFGFGPRACVGKRIAMMELEIVLINILRNFKVQFYHSTNDAFFPQFINIPNIP</sequence>
<evidence type="ECO:0000256" key="8">
    <source>
        <dbReference type="PIRSR" id="PIRSR602401-1"/>
    </source>
</evidence>
<reference evidence="11" key="2">
    <citation type="submission" date="2015-06" db="UniProtKB">
        <authorList>
            <consortium name="EnsemblMetazoa"/>
        </authorList>
    </citation>
    <scope>IDENTIFICATION</scope>
</reference>
<feature type="chain" id="PRO_5004588141" description="Cytochrome P450" evidence="10">
    <location>
        <begin position="19"/>
        <end position="179"/>
    </location>
</feature>
<dbReference type="PANTHER" id="PTHR24279">
    <property type="entry name" value="CYTOCHROME P450"/>
    <property type="match status" value="1"/>
</dbReference>
<keyword evidence="3 8" id="KW-0349">Heme</keyword>
<evidence type="ECO:0000256" key="6">
    <source>
        <dbReference type="ARBA" id="ARBA00023004"/>
    </source>
</evidence>
<dbReference type="AlphaFoldDB" id="T1GAH4"/>
<dbReference type="InterPro" id="IPR017972">
    <property type="entry name" value="Cyt_P450_CS"/>
</dbReference>
<accession>T1GAH4</accession>
<keyword evidence="10" id="KW-0732">Signal</keyword>
<feature type="signal peptide" evidence="10">
    <location>
        <begin position="1"/>
        <end position="18"/>
    </location>
</feature>
<keyword evidence="5 9" id="KW-0560">Oxidoreductase</keyword>
<dbReference type="Pfam" id="PF00067">
    <property type="entry name" value="p450"/>
    <property type="match status" value="1"/>
</dbReference>
<dbReference type="PRINTS" id="PR00463">
    <property type="entry name" value="EP450I"/>
</dbReference>
<dbReference type="PANTHER" id="PTHR24279:SF120">
    <property type="entry name" value="CYTOCHROME P450"/>
    <property type="match status" value="1"/>
</dbReference>
<keyword evidence="4 8" id="KW-0479">Metal-binding</keyword>
<protein>
    <recommendedName>
        <fullName evidence="13">Cytochrome P450</fullName>
    </recommendedName>
</protein>
<dbReference type="GO" id="GO:0004497">
    <property type="term" value="F:monooxygenase activity"/>
    <property type="evidence" value="ECO:0007669"/>
    <property type="project" value="UniProtKB-KW"/>
</dbReference>
<evidence type="ECO:0000256" key="10">
    <source>
        <dbReference type="SAM" id="SignalP"/>
    </source>
</evidence>
<dbReference type="EMBL" id="CAQQ02394305">
    <property type="status" value="NOT_ANNOTATED_CDS"/>
    <property type="molecule type" value="Genomic_DNA"/>
</dbReference>
<reference evidence="12" key="1">
    <citation type="submission" date="2013-02" db="EMBL/GenBank/DDBJ databases">
        <authorList>
            <person name="Hughes D."/>
        </authorList>
    </citation>
    <scope>NUCLEOTIDE SEQUENCE</scope>
    <source>
        <strain>Durham</strain>
        <strain evidence="12">NC isolate 2 -- Noor lab</strain>
    </source>
</reference>
<dbReference type="STRING" id="36166.T1GAH4"/>